<evidence type="ECO:0000259" key="2">
    <source>
        <dbReference type="Pfam" id="PF12172"/>
    </source>
</evidence>
<feature type="domain" description="ChsH2 C-terminal OB-fold" evidence="1">
    <location>
        <begin position="234"/>
        <end position="294"/>
    </location>
</feature>
<dbReference type="InterPro" id="IPR022002">
    <property type="entry name" value="ChsH2_Znr"/>
</dbReference>
<evidence type="ECO:0000313" key="4">
    <source>
        <dbReference type="EMBL" id="GIH24825.1"/>
    </source>
</evidence>
<sequence length="314" mass="34903">MTGTQEAEGHERALRELADKIIAQGEGPRLLTPSPVDRTMIKHWAEAMGDANPRYQGPDAIAPPAMIQVWSMDGLKRGDRPRLPLDDMFEALDERGFTGVVATNCEHTYHRHLVPGEHLTSTTRMSDLSGLKKTALGDGYFVTWNVTWYAQDKPVAEMIFRLLKFRPREERCPSEERKPYPLRPAVNRDTAFFWEGARSGELRIQKCGDCGELRHPPGPVCPSCRSTERTYAVAAGTGTVYSYVVHHHPPVPGRETPFAVAVVELPEGVRIVGNVVDRAPAEVEIGMPVRVVFQAMDDELILPMWTPGSPDANA</sequence>
<dbReference type="SUPFAM" id="SSF50249">
    <property type="entry name" value="Nucleic acid-binding proteins"/>
    <property type="match status" value="1"/>
</dbReference>
<gene>
    <name evidence="4" type="ORF">Aph01nite_31350</name>
</gene>
<dbReference type="PANTHER" id="PTHR34075:SF5">
    <property type="entry name" value="BLR3430 PROTEIN"/>
    <property type="match status" value="1"/>
</dbReference>
<dbReference type="Proteomes" id="UP000640052">
    <property type="component" value="Unassembled WGS sequence"/>
</dbReference>
<organism evidence="4 5">
    <name type="scientific">Acrocarpospora phusangensis</name>
    <dbReference type="NCBI Taxonomy" id="1070424"/>
    <lineage>
        <taxon>Bacteria</taxon>
        <taxon>Bacillati</taxon>
        <taxon>Actinomycetota</taxon>
        <taxon>Actinomycetes</taxon>
        <taxon>Streptosporangiales</taxon>
        <taxon>Streptosporangiaceae</taxon>
        <taxon>Acrocarpospora</taxon>
    </lineage>
</organism>
<evidence type="ECO:0000313" key="5">
    <source>
        <dbReference type="Proteomes" id="UP000640052"/>
    </source>
</evidence>
<dbReference type="SUPFAM" id="SSF54637">
    <property type="entry name" value="Thioesterase/thiol ester dehydrase-isomerase"/>
    <property type="match status" value="1"/>
</dbReference>
<keyword evidence="4" id="KW-0238">DNA-binding</keyword>
<dbReference type="AlphaFoldDB" id="A0A919QCG3"/>
<dbReference type="Pfam" id="PF13452">
    <property type="entry name" value="FAS1_DH_region"/>
    <property type="match status" value="1"/>
</dbReference>
<dbReference type="RefSeq" id="WP_204041565.1">
    <property type="nucleotide sequence ID" value="NZ_BOOA01000022.1"/>
</dbReference>
<evidence type="ECO:0000259" key="1">
    <source>
        <dbReference type="Pfam" id="PF01796"/>
    </source>
</evidence>
<accession>A0A919QCG3</accession>
<dbReference type="InterPro" id="IPR052513">
    <property type="entry name" value="Thioester_dehydratase-like"/>
</dbReference>
<name>A0A919QCG3_9ACTN</name>
<dbReference type="Gene3D" id="3.10.129.10">
    <property type="entry name" value="Hotdog Thioesterase"/>
    <property type="match status" value="1"/>
</dbReference>
<dbReference type="EMBL" id="BOOA01000022">
    <property type="protein sequence ID" value="GIH24825.1"/>
    <property type="molecule type" value="Genomic_DNA"/>
</dbReference>
<dbReference type="GO" id="GO:0003677">
    <property type="term" value="F:DNA binding"/>
    <property type="evidence" value="ECO:0007669"/>
    <property type="project" value="UniProtKB-KW"/>
</dbReference>
<keyword evidence="5" id="KW-1185">Reference proteome</keyword>
<comment type="caution">
    <text evidence="4">The sequence shown here is derived from an EMBL/GenBank/DDBJ whole genome shotgun (WGS) entry which is preliminary data.</text>
</comment>
<dbReference type="InterPro" id="IPR029069">
    <property type="entry name" value="HotDog_dom_sf"/>
</dbReference>
<feature type="domain" description="ChsH2 rubredoxin-like zinc ribbon" evidence="2">
    <location>
        <begin position="194"/>
        <end position="228"/>
    </location>
</feature>
<dbReference type="Pfam" id="PF01796">
    <property type="entry name" value="OB_ChsH2_C"/>
    <property type="match status" value="1"/>
</dbReference>
<dbReference type="Gene3D" id="6.10.30.10">
    <property type="match status" value="1"/>
</dbReference>
<proteinExistence type="predicted"/>
<reference evidence="4" key="1">
    <citation type="submission" date="2021-01" db="EMBL/GenBank/DDBJ databases">
        <title>Whole genome shotgun sequence of Acrocarpospora phusangensis NBRC 108782.</title>
        <authorList>
            <person name="Komaki H."/>
            <person name="Tamura T."/>
        </authorList>
    </citation>
    <scope>NUCLEOTIDE SEQUENCE</scope>
    <source>
        <strain evidence="4">NBRC 108782</strain>
    </source>
</reference>
<dbReference type="InterPro" id="IPR039569">
    <property type="entry name" value="FAS1-like_DH_region"/>
</dbReference>
<dbReference type="PANTHER" id="PTHR34075">
    <property type="entry name" value="BLR3430 PROTEIN"/>
    <property type="match status" value="1"/>
</dbReference>
<feature type="domain" description="FAS1-like dehydratase" evidence="3">
    <location>
        <begin position="35"/>
        <end position="158"/>
    </location>
</feature>
<evidence type="ECO:0000259" key="3">
    <source>
        <dbReference type="Pfam" id="PF13452"/>
    </source>
</evidence>
<dbReference type="InterPro" id="IPR002878">
    <property type="entry name" value="ChsH2_C"/>
</dbReference>
<protein>
    <submittedName>
        <fullName evidence="4">DNA-binding protein</fullName>
    </submittedName>
</protein>
<dbReference type="InterPro" id="IPR012340">
    <property type="entry name" value="NA-bd_OB-fold"/>
</dbReference>
<dbReference type="Pfam" id="PF12172">
    <property type="entry name" value="zf-ChsH2"/>
    <property type="match status" value="1"/>
</dbReference>